<dbReference type="Pfam" id="PF04230">
    <property type="entry name" value="PS_pyruv_trans"/>
    <property type="match status" value="1"/>
</dbReference>
<dbReference type="EMBL" id="FOND01000028">
    <property type="protein sequence ID" value="SFF82691.1"/>
    <property type="molecule type" value="Genomic_DNA"/>
</dbReference>
<evidence type="ECO:0000313" key="2">
    <source>
        <dbReference type="EMBL" id="SFF82691.1"/>
    </source>
</evidence>
<keyword evidence="3" id="KW-1185">Reference proteome</keyword>
<reference evidence="3" key="1">
    <citation type="submission" date="2016-10" db="EMBL/GenBank/DDBJ databases">
        <authorList>
            <person name="Varghese N."/>
            <person name="Submissions S."/>
        </authorList>
    </citation>
    <scope>NUCLEOTIDE SEQUENCE [LARGE SCALE GENOMIC DNA]</scope>
    <source>
        <strain evidence="3">DSM 46838</strain>
    </source>
</reference>
<name>A0A1I2M069_9ACTN</name>
<organism evidence="2 3">
    <name type="scientific">Blastococcus tunisiensis</name>
    <dbReference type="NCBI Taxonomy" id="1798228"/>
    <lineage>
        <taxon>Bacteria</taxon>
        <taxon>Bacillati</taxon>
        <taxon>Actinomycetota</taxon>
        <taxon>Actinomycetes</taxon>
        <taxon>Geodermatophilales</taxon>
        <taxon>Geodermatophilaceae</taxon>
        <taxon>Blastococcus</taxon>
    </lineage>
</organism>
<dbReference type="OrthoDB" id="1491277at2"/>
<gene>
    <name evidence="2" type="ORF">SAMN05216574_12844</name>
</gene>
<dbReference type="STRING" id="1798228.SAMN05216574_12844"/>
<dbReference type="InterPro" id="IPR007345">
    <property type="entry name" value="Polysacch_pyruvyl_Trfase"/>
</dbReference>
<protein>
    <submittedName>
        <fullName evidence="2">Polysaccharide pyruvyl transferase</fullName>
    </submittedName>
</protein>
<feature type="domain" description="Polysaccharide pyruvyl transferase" evidence="1">
    <location>
        <begin position="180"/>
        <end position="224"/>
    </location>
</feature>
<proteinExistence type="predicted"/>
<dbReference type="RefSeq" id="WP_092203544.1">
    <property type="nucleotide sequence ID" value="NZ_FOND01000028.1"/>
</dbReference>
<dbReference type="GO" id="GO:0016740">
    <property type="term" value="F:transferase activity"/>
    <property type="evidence" value="ECO:0007669"/>
    <property type="project" value="UniProtKB-KW"/>
</dbReference>
<dbReference type="AlphaFoldDB" id="A0A1I2M069"/>
<sequence>MRVLVAGWFSFDEVIATIGDELGADTVADWLTDLGVPFDVAEAPYLGTGVDWREVDPADYTHLVFVSGPVSDEPLLRELCAAFEGSQRWAINVSVVDGIGRGLFHQVWERDAPDVARPDLAIERPDGRGEDGRERPVVAVAFAPAQGEYGDRSRSEQVREHLEEWLASRRLPWFELTMDLYEKPHRREPDQVEALIRRADVVLSMRLHALVLGLKHGRPVIAVDAVAGGAKVTAQAGALGWPVVLAGEDLTAGALDAALDRCLSGDAADAVAAAVDRGTAGNAIARDWLSRQLRS</sequence>
<accession>A0A1I2M069</accession>
<keyword evidence="2" id="KW-0808">Transferase</keyword>
<dbReference type="Proteomes" id="UP000198589">
    <property type="component" value="Unassembled WGS sequence"/>
</dbReference>
<evidence type="ECO:0000259" key="1">
    <source>
        <dbReference type="Pfam" id="PF04230"/>
    </source>
</evidence>
<evidence type="ECO:0000313" key="3">
    <source>
        <dbReference type="Proteomes" id="UP000198589"/>
    </source>
</evidence>